<dbReference type="Proteomes" id="UP000053825">
    <property type="component" value="Unassembled WGS sequence"/>
</dbReference>
<dbReference type="AlphaFoldDB" id="A0A0L7QVW7"/>
<gene>
    <name evidence="3" type="ORF">WH47_03757</name>
</gene>
<keyword evidence="1" id="KW-0175">Coiled coil</keyword>
<dbReference type="STRING" id="597456.A0A0L7QVW7"/>
<feature type="compositionally biased region" description="Basic and acidic residues" evidence="2">
    <location>
        <begin position="378"/>
        <end position="387"/>
    </location>
</feature>
<evidence type="ECO:0000313" key="4">
    <source>
        <dbReference type="Proteomes" id="UP000053825"/>
    </source>
</evidence>
<sequence length="398" mass="45479">MSCVHYQSTNPSKERNYFDGQYNRYVHPSYTPGIRTPEAYRSGYPAGWKTLEFQGSNAETSPTAAKGDPAYANVRTQPRRTTSTCKQDTTKNVDTLGVEKLQTRMKFLEDSNIVMQKRNQNLIAENKALVSRLKEEKNEARRLERKASSLREEFDSVRLKLEEATKEAEQDRKKTSTIEATNGTSTTNVVPKTDRGIQIWAVCTACQRKLESCEKQPPTVTITKSELKVLEKDMQALRDTIIAREEAWDKAMEREQNYRQQLTRLTTETVTARHLSETRYEELKTVTNALSEKESEVKSLQKDNLYMNKLIVKLGGTQQRGQEGCQRNSLGVDINEKDQRFIEEAVRRVSSGKCKPKPKSKSSCSERTANLGIYQHSSRDKSVRTARDQTGCLKELKR</sequence>
<evidence type="ECO:0000256" key="2">
    <source>
        <dbReference type="SAM" id="MobiDB-lite"/>
    </source>
</evidence>
<proteinExistence type="predicted"/>
<accession>A0A0L7QVW7</accession>
<feature type="coiled-coil region" evidence="1">
    <location>
        <begin position="98"/>
        <end position="174"/>
    </location>
</feature>
<evidence type="ECO:0000256" key="1">
    <source>
        <dbReference type="SAM" id="Coils"/>
    </source>
</evidence>
<dbReference type="EMBL" id="KQ414721">
    <property type="protein sequence ID" value="KOC62773.1"/>
    <property type="molecule type" value="Genomic_DNA"/>
</dbReference>
<feature type="coiled-coil region" evidence="1">
    <location>
        <begin position="220"/>
        <end position="247"/>
    </location>
</feature>
<feature type="region of interest" description="Disordered" evidence="2">
    <location>
        <begin position="378"/>
        <end position="398"/>
    </location>
</feature>
<protein>
    <submittedName>
        <fullName evidence="3">Uncharacterized protein</fullName>
    </submittedName>
</protein>
<feature type="region of interest" description="Disordered" evidence="2">
    <location>
        <begin position="352"/>
        <end position="371"/>
    </location>
</feature>
<keyword evidence="4" id="KW-1185">Reference proteome</keyword>
<reference evidence="3 4" key="1">
    <citation type="submission" date="2015-07" db="EMBL/GenBank/DDBJ databases">
        <title>The genome of Habropoda laboriosa.</title>
        <authorList>
            <person name="Pan H."/>
            <person name="Kapheim K."/>
        </authorList>
    </citation>
    <scope>NUCLEOTIDE SEQUENCE [LARGE SCALE GENOMIC DNA]</scope>
    <source>
        <strain evidence="3">0110345459</strain>
    </source>
</reference>
<name>A0A0L7QVW7_9HYME</name>
<evidence type="ECO:0000313" key="3">
    <source>
        <dbReference type="EMBL" id="KOC62773.1"/>
    </source>
</evidence>
<organism evidence="3 4">
    <name type="scientific">Habropoda laboriosa</name>
    <dbReference type="NCBI Taxonomy" id="597456"/>
    <lineage>
        <taxon>Eukaryota</taxon>
        <taxon>Metazoa</taxon>
        <taxon>Ecdysozoa</taxon>
        <taxon>Arthropoda</taxon>
        <taxon>Hexapoda</taxon>
        <taxon>Insecta</taxon>
        <taxon>Pterygota</taxon>
        <taxon>Neoptera</taxon>
        <taxon>Endopterygota</taxon>
        <taxon>Hymenoptera</taxon>
        <taxon>Apocrita</taxon>
        <taxon>Aculeata</taxon>
        <taxon>Apoidea</taxon>
        <taxon>Anthophila</taxon>
        <taxon>Apidae</taxon>
        <taxon>Habropoda</taxon>
    </lineage>
</organism>